<name>A0AAE0BWR7_9CHLO</name>
<dbReference type="EMBL" id="LGRX02000010">
    <property type="protein sequence ID" value="KAK3289887.1"/>
    <property type="molecule type" value="Genomic_DNA"/>
</dbReference>
<dbReference type="AlphaFoldDB" id="A0AAE0BWR7"/>
<dbReference type="EMBL" id="LGRX02033075">
    <property type="protein sequence ID" value="KAK3243177.1"/>
    <property type="molecule type" value="Genomic_DNA"/>
</dbReference>
<comment type="caution">
    <text evidence="2">The sequence shown here is derived from an EMBL/GenBank/DDBJ whole genome shotgun (WGS) entry which is preliminary data.</text>
</comment>
<dbReference type="EMBL" id="LGRX02025654">
    <property type="protein sequence ID" value="KAK3252023.1"/>
    <property type="molecule type" value="Genomic_DNA"/>
</dbReference>
<dbReference type="EMBL" id="LGRX02000601">
    <property type="protein sequence ID" value="KAK3288122.1"/>
    <property type="molecule type" value="Genomic_DNA"/>
</dbReference>
<protein>
    <submittedName>
        <fullName evidence="2">Uncharacterized protein</fullName>
    </submittedName>
</protein>
<evidence type="ECO:0000313" key="5">
    <source>
        <dbReference type="EMBL" id="KAK3288122.1"/>
    </source>
</evidence>
<dbReference type="Proteomes" id="UP001190700">
    <property type="component" value="Unassembled WGS sequence"/>
</dbReference>
<evidence type="ECO:0000313" key="3">
    <source>
        <dbReference type="EMBL" id="KAK3243759.1"/>
    </source>
</evidence>
<evidence type="ECO:0000256" key="1">
    <source>
        <dbReference type="SAM" id="MobiDB-lite"/>
    </source>
</evidence>
<evidence type="ECO:0000313" key="7">
    <source>
        <dbReference type="Proteomes" id="UP001190700"/>
    </source>
</evidence>
<sequence>MPGSARVVDVSRAPSAWWIRVPWVNIELPRAAVMMPGGYAVAEAVATGDDNNDDDGDGDCGVSPDSPPRVPVRSIYFQYLVTHLHELARQSREDFDEQKPINGFTFAEGLGRVEIEDDAITRTYNGGDFPQTTVLPIRAITITAYTFATDDDSDDDVLSWQRMMKTPINFITLRVTATAAAESPFSNASAPLFDVRFATNTKAGS</sequence>
<keyword evidence="7" id="KW-1185">Reference proteome</keyword>
<reference evidence="2" key="2">
    <citation type="submission" date="2023-06" db="EMBL/GenBank/DDBJ databases">
        <title>Long-read-based genome assembly of the green algal bacterivore Cymbomonas tetramitiformis.</title>
        <authorList>
            <person name="Gyaltshen Y."/>
            <person name="Rozenberg A."/>
            <person name="Paasch A."/>
            <person name="Burns J.A."/>
            <person name="Warring S."/>
            <person name="Larson R."/>
            <person name="Maurer-Alcala X."/>
            <person name="Dacks J."/>
            <person name="Kim E."/>
        </authorList>
    </citation>
    <scope>NUCLEOTIDE SEQUENCE</scope>
    <source>
        <strain evidence="2">PLY_AMNH</strain>
    </source>
</reference>
<dbReference type="EMBL" id="LGRX02032664">
    <property type="protein sequence ID" value="KAK3243759.1"/>
    <property type="molecule type" value="Genomic_DNA"/>
</dbReference>
<proteinExistence type="predicted"/>
<organism evidence="2 7">
    <name type="scientific">Cymbomonas tetramitiformis</name>
    <dbReference type="NCBI Taxonomy" id="36881"/>
    <lineage>
        <taxon>Eukaryota</taxon>
        <taxon>Viridiplantae</taxon>
        <taxon>Chlorophyta</taxon>
        <taxon>Pyramimonadophyceae</taxon>
        <taxon>Pyramimonadales</taxon>
        <taxon>Pyramimonadaceae</taxon>
        <taxon>Cymbomonas</taxon>
    </lineage>
</organism>
<evidence type="ECO:0000313" key="4">
    <source>
        <dbReference type="EMBL" id="KAK3252023.1"/>
    </source>
</evidence>
<feature type="region of interest" description="Disordered" evidence="1">
    <location>
        <begin position="46"/>
        <end position="66"/>
    </location>
</feature>
<gene>
    <name evidence="6" type="ORF">CYMTET_2682</name>
    <name evidence="4" type="ORF">CYMTET_38664</name>
    <name evidence="5" type="ORF">CYMTET_4387</name>
    <name evidence="3" type="ORF">CYMTET_46594</name>
    <name evidence="2" type="ORF">CYMTET_47133</name>
</gene>
<evidence type="ECO:0000313" key="6">
    <source>
        <dbReference type="EMBL" id="KAK3289887.1"/>
    </source>
</evidence>
<accession>A0AAE0BWR7</accession>
<reference evidence="2 7" key="1">
    <citation type="journal article" date="2015" name="Genome Biol. Evol.">
        <title>Comparative Genomics of a Bacterivorous Green Alga Reveals Evolutionary Causalities and Consequences of Phago-Mixotrophic Mode of Nutrition.</title>
        <authorList>
            <person name="Burns J.A."/>
            <person name="Paasch A."/>
            <person name="Narechania A."/>
            <person name="Kim E."/>
        </authorList>
    </citation>
    <scope>NUCLEOTIDE SEQUENCE [LARGE SCALE GENOMIC DNA]</scope>
    <source>
        <strain evidence="2">PLY_AMNH</strain>
    </source>
</reference>
<evidence type="ECO:0000313" key="2">
    <source>
        <dbReference type="EMBL" id="KAK3243177.1"/>
    </source>
</evidence>